<organism evidence="2 3">
    <name type="scientific">Zophobas morio</name>
    <dbReference type="NCBI Taxonomy" id="2755281"/>
    <lineage>
        <taxon>Eukaryota</taxon>
        <taxon>Metazoa</taxon>
        <taxon>Ecdysozoa</taxon>
        <taxon>Arthropoda</taxon>
        <taxon>Hexapoda</taxon>
        <taxon>Insecta</taxon>
        <taxon>Pterygota</taxon>
        <taxon>Neoptera</taxon>
        <taxon>Endopterygota</taxon>
        <taxon>Coleoptera</taxon>
        <taxon>Polyphaga</taxon>
        <taxon>Cucujiformia</taxon>
        <taxon>Tenebrionidae</taxon>
        <taxon>Zophobas</taxon>
    </lineage>
</organism>
<evidence type="ECO:0000313" key="2">
    <source>
        <dbReference type="EMBL" id="KAJ3648372.1"/>
    </source>
</evidence>
<dbReference type="InterPro" id="IPR001251">
    <property type="entry name" value="CRAL-TRIO_dom"/>
</dbReference>
<dbReference type="GO" id="GO:1902936">
    <property type="term" value="F:phosphatidylinositol bisphosphate binding"/>
    <property type="evidence" value="ECO:0007669"/>
    <property type="project" value="TreeGrafter"/>
</dbReference>
<dbReference type="InterPro" id="IPR036273">
    <property type="entry name" value="CRAL/TRIO_N_dom_sf"/>
</dbReference>
<accession>A0AA38I6E2</accession>
<dbReference type="AlphaFoldDB" id="A0AA38I6E2"/>
<dbReference type="SUPFAM" id="SSF52087">
    <property type="entry name" value="CRAL/TRIO domain"/>
    <property type="match status" value="1"/>
</dbReference>
<feature type="domain" description="CRAL-TRIO" evidence="1">
    <location>
        <begin position="95"/>
        <end position="241"/>
    </location>
</feature>
<comment type="caution">
    <text evidence="2">The sequence shown here is derived from an EMBL/GenBank/DDBJ whole genome shotgun (WGS) entry which is preliminary data.</text>
</comment>
<proteinExistence type="predicted"/>
<dbReference type="Pfam" id="PF00650">
    <property type="entry name" value="CRAL_TRIO"/>
    <property type="match status" value="1"/>
</dbReference>
<dbReference type="EMBL" id="JALNTZ010000006">
    <property type="protein sequence ID" value="KAJ3648372.1"/>
    <property type="molecule type" value="Genomic_DNA"/>
</dbReference>
<dbReference type="InterPro" id="IPR036865">
    <property type="entry name" value="CRAL-TRIO_dom_sf"/>
</dbReference>
<reference evidence="2" key="1">
    <citation type="journal article" date="2023" name="G3 (Bethesda)">
        <title>Whole genome assemblies of Zophobas morio and Tenebrio molitor.</title>
        <authorList>
            <person name="Kaur S."/>
            <person name="Stinson S.A."/>
            <person name="diCenzo G.C."/>
        </authorList>
    </citation>
    <scope>NUCLEOTIDE SEQUENCE</scope>
    <source>
        <strain evidence="2">QUZm001</strain>
    </source>
</reference>
<dbReference type="SUPFAM" id="SSF46938">
    <property type="entry name" value="CRAL/TRIO N-terminal domain"/>
    <property type="match status" value="1"/>
</dbReference>
<name>A0AA38I6E2_9CUCU</name>
<keyword evidence="3" id="KW-1185">Reference proteome</keyword>
<sequence length="292" mass="33760">MALNLVDIKTIYAEDPKLQEKDVKALVKWVQNQPHLPKIGDFEAILFLKKSDYRLVHAQATVDTFFTLKTLWPDVFLERNFAKTPQQQGVFDAMIMMVLPKRTPEGNAVIFMKPLGPNMINHKVETLYKSLYMACMLDVYQKGPANGHIIVYDIQHFPECYVPKMQYGVFKKIFYYDYEIIPIMQIKAMHIYNRNPRMDEVIAVYQSAALKSLLPLIIAHKSLDDLMKYVPKECLPQDCGGLLEPVAVLQEKHKSELLKNGAFFDSFDHLMVDESKRPVDNMIAQCMFGFEK</sequence>
<protein>
    <recommendedName>
        <fullName evidence="1">CRAL-TRIO domain-containing protein</fullName>
    </recommendedName>
</protein>
<evidence type="ECO:0000313" key="3">
    <source>
        <dbReference type="Proteomes" id="UP001168821"/>
    </source>
</evidence>
<evidence type="ECO:0000259" key="1">
    <source>
        <dbReference type="Pfam" id="PF00650"/>
    </source>
</evidence>
<dbReference type="Gene3D" id="3.40.525.10">
    <property type="entry name" value="CRAL-TRIO lipid binding domain"/>
    <property type="match status" value="1"/>
</dbReference>
<dbReference type="PANTHER" id="PTHR10174:SF213">
    <property type="entry name" value="CRAL-TRIO DOMAIN-CONTAINING PROTEIN"/>
    <property type="match status" value="1"/>
</dbReference>
<dbReference type="PANTHER" id="PTHR10174">
    <property type="entry name" value="ALPHA-TOCOPHEROL TRANSFER PROTEIN-RELATED"/>
    <property type="match status" value="1"/>
</dbReference>
<dbReference type="GO" id="GO:0016020">
    <property type="term" value="C:membrane"/>
    <property type="evidence" value="ECO:0007669"/>
    <property type="project" value="TreeGrafter"/>
</dbReference>
<gene>
    <name evidence="2" type="ORF">Zmor_020182</name>
</gene>
<dbReference type="Proteomes" id="UP001168821">
    <property type="component" value="Unassembled WGS sequence"/>
</dbReference>